<reference evidence="4 5" key="1">
    <citation type="submission" date="2015-03" db="EMBL/GenBank/DDBJ databases">
        <title>Draft genome of the nematode, Opisthorchis viverrini.</title>
        <authorList>
            <person name="Mitreva M."/>
        </authorList>
    </citation>
    <scope>NUCLEOTIDE SEQUENCE [LARGE SCALE GENOMIC DNA]</scope>
    <source>
        <strain evidence="4">Khon Kaen</strain>
    </source>
</reference>
<dbReference type="EMBL" id="KV906781">
    <property type="protein sequence ID" value="OON14240.1"/>
    <property type="molecule type" value="Genomic_DNA"/>
</dbReference>
<evidence type="ECO:0000256" key="3">
    <source>
        <dbReference type="PROSITE-ProRule" id="PRU00221"/>
    </source>
</evidence>
<keyword evidence="1 3" id="KW-0853">WD repeat</keyword>
<feature type="repeat" description="WD" evidence="3">
    <location>
        <begin position="156"/>
        <end position="197"/>
    </location>
</feature>
<keyword evidence="2" id="KW-0677">Repeat</keyword>
<dbReference type="InterPro" id="IPR001680">
    <property type="entry name" value="WD40_rpt"/>
</dbReference>
<accession>A0A1S8WIF0</accession>
<feature type="non-terminal residue" evidence="4">
    <location>
        <position position="222"/>
    </location>
</feature>
<organism evidence="4 5">
    <name type="scientific">Opisthorchis viverrini</name>
    <name type="common">Southeast Asian liver fluke</name>
    <dbReference type="NCBI Taxonomy" id="6198"/>
    <lineage>
        <taxon>Eukaryota</taxon>
        <taxon>Metazoa</taxon>
        <taxon>Spiralia</taxon>
        <taxon>Lophotrochozoa</taxon>
        <taxon>Platyhelminthes</taxon>
        <taxon>Trematoda</taxon>
        <taxon>Digenea</taxon>
        <taxon>Opisthorchiida</taxon>
        <taxon>Opisthorchiata</taxon>
        <taxon>Opisthorchiidae</taxon>
        <taxon>Opisthorchis</taxon>
    </lineage>
</organism>
<dbReference type="AlphaFoldDB" id="A0A1S8WIF0"/>
<dbReference type="SMART" id="SM00320">
    <property type="entry name" value="WD40"/>
    <property type="match status" value="4"/>
</dbReference>
<name>A0A1S8WIF0_OPIVI</name>
<evidence type="ECO:0000313" key="4">
    <source>
        <dbReference type="EMBL" id="OON14240.1"/>
    </source>
</evidence>
<dbReference type="InterPro" id="IPR016346">
    <property type="entry name" value="G-protein_beta_1-5"/>
</dbReference>
<protein>
    <submittedName>
        <fullName evidence="4">WD domain, G-beta repeat protein</fullName>
    </submittedName>
</protein>
<evidence type="ECO:0000313" key="5">
    <source>
        <dbReference type="Proteomes" id="UP000243686"/>
    </source>
</evidence>
<proteinExistence type="predicted"/>
<dbReference type="GO" id="GO:0007165">
    <property type="term" value="P:signal transduction"/>
    <property type="evidence" value="ECO:0007669"/>
    <property type="project" value="InterPro"/>
</dbReference>
<dbReference type="PANTHER" id="PTHR19850">
    <property type="entry name" value="GUANINE NUCLEOTIDE-BINDING PROTEIN BETA G PROTEIN BETA"/>
    <property type="match status" value="1"/>
</dbReference>
<dbReference type="Pfam" id="PF25391">
    <property type="entry name" value="WD40_Gbeta"/>
    <property type="match status" value="1"/>
</dbReference>
<gene>
    <name evidence="4" type="ORF">X801_09973</name>
</gene>
<evidence type="ECO:0000256" key="1">
    <source>
        <dbReference type="ARBA" id="ARBA00022574"/>
    </source>
</evidence>
<dbReference type="Proteomes" id="UP000243686">
    <property type="component" value="Unassembled WGS sequence"/>
</dbReference>
<sequence length="222" mass="24506">MDAEKNDEDLAQEVDGLKRKLEDERCRLNDGNLVVISHNVDPIPTVNARVRRVLKGHQGKVLSLAWGTDKRHIVSSSQVSFPMGFIIRHLLKDGKILVWDAFTMNKEFVISMPTTWVMACAYSPSGNYVACGGLDNKCTVYPLTPEEDPVLKKKLVATHMSYLACCQFNISDHQLLTGSGDSTCVLWDIESAQIIQSFHGHSGDVLSISLSPSESGRVFVSA</sequence>
<evidence type="ECO:0000256" key="2">
    <source>
        <dbReference type="ARBA" id="ARBA00022737"/>
    </source>
</evidence>
<dbReference type="InterPro" id="IPR019775">
    <property type="entry name" value="WD40_repeat_CS"/>
</dbReference>
<dbReference type="SUPFAM" id="SSF50978">
    <property type="entry name" value="WD40 repeat-like"/>
    <property type="match status" value="1"/>
</dbReference>
<keyword evidence="5" id="KW-1185">Reference proteome</keyword>
<dbReference type="PROSITE" id="PS50082">
    <property type="entry name" value="WD_REPEATS_2"/>
    <property type="match status" value="1"/>
</dbReference>
<dbReference type="InterPro" id="IPR036322">
    <property type="entry name" value="WD40_repeat_dom_sf"/>
</dbReference>
<dbReference type="InterPro" id="IPR015943">
    <property type="entry name" value="WD40/YVTN_repeat-like_dom_sf"/>
</dbReference>
<dbReference type="Gene3D" id="2.130.10.10">
    <property type="entry name" value="YVTN repeat-like/Quinoprotein amine dehydrogenase"/>
    <property type="match status" value="1"/>
</dbReference>
<dbReference type="PROSITE" id="PS00678">
    <property type="entry name" value="WD_REPEATS_1"/>
    <property type="match status" value="1"/>
</dbReference>